<dbReference type="InterPro" id="IPR011333">
    <property type="entry name" value="SKP1/BTB/POZ_sf"/>
</dbReference>
<feature type="domain" description="BTB" evidence="2">
    <location>
        <begin position="63"/>
        <end position="133"/>
    </location>
</feature>
<dbReference type="PROSITE" id="PS50097">
    <property type="entry name" value="BTB"/>
    <property type="match status" value="1"/>
</dbReference>
<dbReference type="Proteomes" id="UP001521116">
    <property type="component" value="Unassembled WGS sequence"/>
</dbReference>
<feature type="compositionally biased region" description="Basic and acidic residues" evidence="1">
    <location>
        <begin position="41"/>
        <end position="58"/>
    </location>
</feature>
<dbReference type="Pfam" id="PF00651">
    <property type="entry name" value="BTB"/>
    <property type="match status" value="1"/>
</dbReference>
<dbReference type="SUPFAM" id="SSF54695">
    <property type="entry name" value="POZ domain"/>
    <property type="match status" value="1"/>
</dbReference>
<dbReference type="SMART" id="SM00225">
    <property type="entry name" value="BTB"/>
    <property type="match status" value="1"/>
</dbReference>
<sequence>MRQSLPEVSTVDVERKGMHMELSFIGANQNRVGEKAGIQEPKGESAFEGERAQREDQEEKAGCDLEIRCGDGQVYYAHKFLVAGQSSFFHDAFDPDRAFFMEDHQGFVELSDEAAHVQAMLEFMYSADYTMAPGRSAEDAMAFHVQMYTMGDFYGINGLRAQAEDHVRELSITNWKALLLSGAFREIFDSTHENDRGLRDIVKDQVTIHADELLKEEGFADTMGSACMEVIRAVRVKSSETSGSHWYKCMTCRKTLQLDLSGYEGTYWVACKLCGVVWQAKNWEAWTINSPEIQGES</sequence>
<dbReference type="CDD" id="cd18186">
    <property type="entry name" value="BTB_POZ_ZBTB_KLHL-like"/>
    <property type="match status" value="1"/>
</dbReference>
<dbReference type="PANTHER" id="PTHR47843">
    <property type="entry name" value="BTB DOMAIN-CONTAINING PROTEIN-RELATED"/>
    <property type="match status" value="1"/>
</dbReference>
<feature type="region of interest" description="Disordered" evidence="1">
    <location>
        <begin position="39"/>
        <end position="58"/>
    </location>
</feature>
<gene>
    <name evidence="3" type="primary">KLHL10</name>
    <name evidence="3" type="ORF">SLS56_010088</name>
</gene>
<proteinExistence type="predicted"/>
<dbReference type="InterPro" id="IPR000210">
    <property type="entry name" value="BTB/POZ_dom"/>
</dbReference>
<organism evidence="3 4">
    <name type="scientific">Neofusicoccum ribis</name>
    <dbReference type="NCBI Taxonomy" id="45134"/>
    <lineage>
        <taxon>Eukaryota</taxon>
        <taxon>Fungi</taxon>
        <taxon>Dikarya</taxon>
        <taxon>Ascomycota</taxon>
        <taxon>Pezizomycotina</taxon>
        <taxon>Dothideomycetes</taxon>
        <taxon>Dothideomycetes incertae sedis</taxon>
        <taxon>Botryosphaeriales</taxon>
        <taxon>Botryosphaeriaceae</taxon>
        <taxon>Neofusicoccum</taxon>
    </lineage>
</organism>
<dbReference type="EMBL" id="JAJVDC020000187">
    <property type="protein sequence ID" value="KAL1619498.1"/>
    <property type="molecule type" value="Genomic_DNA"/>
</dbReference>
<reference evidence="3 4" key="1">
    <citation type="submission" date="2024-02" db="EMBL/GenBank/DDBJ databases">
        <title>De novo assembly and annotation of 12 fungi associated with fruit tree decline syndrome in Ontario, Canada.</title>
        <authorList>
            <person name="Sulman M."/>
            <person name="Ellouze W."/>
            <person name="Ilyukhin E."/>
        </authorList>
    </citation>
    <scope>NUCLEOTIDE SEQUENCE [LARGE SCALE GENOMIC DNA]</scope>
    <source>
        <strain evidence="3 4">M1-105</strain>
    </source>
</reference>
<keyword evidence="4" id="KW-1185">Reference proteome</keyword>
<evidence type="ECO:0000256" key="1">
    <source>
        <dbReference type="SAM" id="MobiDB-lite"/>
    </source>
</evidence>
<name>A0ABR3SFE0_9PEZI</name>
<dbReference type="Gene3D" id="3.30.710.10">
    <property type="entry name" value="Potassium Channel Kv1.1, Chain A"/>
    <property type="match status" value="1"/>
</dbReference>
<dbReference type="PANTHER" id="PTHR47843:SF5">
    <property type="entry name" value="BTB_POZ DOMAIN PROTEIN"/>
    <property type="match status" value="1"/>
</dbReference>
<comment type="caution">
    <text evidence="3">The sequence shown here is derived from an EMBL/GenBank/DDBJ whole genome shotgun (WGS) entry which is preliminary data.</text>
</comment>
<protein>
    <submittedName>
        <fullName evidence="3">Kelch-like protein 10</fullName>
    </submittedName>
</protein>
<evidence type="ECO:0000313" key="3">
    <source>
        <dbReference type="EMBL" id="KAL1619498.1"/>
    </source>
</evidence>
<evidence type="ECO:0000259" key="2">
    <source>
        <dbReference type="PROSITE" id="PS50097"/>
    </source>
</evidence>
<accession>A0ABR3SFE0</accession>
<evidence type="ECO:0000313" key="4">
    <source>
        <dbReference type="Proteomes" id="UP001521116"/>
    </source>
</evidence>